<proteinExistence type="predicted"/>
<dbReference type="AlphaFoldDB" id="A0A226DRW3"/>
<comment type="caution">
    <text evidence="1">The sequence shown here is derived from an EMBL/GenBank/DDBJ whole genome shotgun (WGS) entry which is preliminary data.</text>
</comment>
<evidence type="ECO:0000313" key="2">
    <source>
        <dbReference type="Proteomes" id="UP000198287"/>
    </source>
</evidence>
<name>A0A226DRW3_FOLCA</name>
<protein>
    <submittedName>
        <fullName evidence="1">Uncharacterized protein</fullName>
    </submittedName>
</protein>
<dbReference type="Proteomes" id="UP000198287">
    <property type="component" value="Unassembled WGS sequence"/>
</dbReference>
<reference evidence="1 2" key="1">
    <citation type="submission" date="2015-12" db="EMBL/GenBank/DDBJ databases">
        <title>The genome of Folsomia candida.</title>
        <authorList>
            <person name="Faddeeva A."/>
            <person name="Derks M.F."/>
            <person name="Anvar Y."/>
            <person name="Smit S."/>
            <person name="Van Straalen N."/>
            <person name="Roelofs D."/>
        </authorList>
    </citation>
    <scope>NUCLEOTIDE SEQUENCE [LARGE SCALE GENOMIC DNA]</scope>
    <source>
        <strain evidence="1 2">VU population</strain>
        <tissue evidence="1">Whole body</tissue>
    </source>
</reference>
<keyword evidence="2" id="KW-1185">Reference proteome</keyword>
<organism evidence="1 2">
    <name type="scientific">Folsomia candida</name>
    <name type="common">Springtail</name>
    <dbReference type="NCBI Taxonomy" id="158441"/>
    <lineage>
        <taxon>Eukaryota</taxon>
        <taxon>Metazoa</taxon>
        <taxon>Ecdysozoa</taxon>
        <taxon>Arthropoda</taxon>
        <taxon>Hexapoda</taxon>
        <taxon>Collembola</taxon>
        <taxon>Entomobryomorpha</taxon>
        <taxon>Isotomoidea</taxon>
        <taxon>Isotomidae</taxon>
        <taxon>Proisotominae</taxon>
        <taxon>Folsomia</taxon>
    </lineage>
</organism>
<dbReference type="EMBL" id="LNIX01000012">
    <property type="protein sequence ID" value="OXA48242.1"/>
    <property type="molecule type" value="Genomic_DNA"/>
</dbReference>
<gene>
    <name evidence="1" type="ORF">Fcan01_16872</name>
</gene>
<evidence type="ECO:0000313" key="1">
    <source>
        <dbReference type="EMBL" id="OXA48242.1"/>
    </source>
</evidence>
<accession>A0A226DRW3</accession>
<sequence length="272" mass="31059">MSCDFTFCSEIYFISPQDNPGMNNNSELHIATSNYNYTPVLLVAITLIFDRLKLNAKPLWKHSCSTTTIFMDNTENYNTLYNTIILEIIQNANSAILMSDQAGGKMCNIFNHHAKNVSPCKFLPSNKGLIYSTTQGESGEIKNPNCISEDFNTYRLLGCYTSHISLEIVRRKMNITLDSAEDPVPDAIDEDDRSNGLHICILCNPEDFLEEIDQQNPIFYIDNYRKFYLIYCSFTLSNLVKNSNKRLYRALGNNASYKNYTGLLPYQYQTGN</sequence>